<organism evidence="2 3">
    <name type="scientific">Gordonia phage Tarzan</name>
    <dbReference type="NCBI Taxonomy" id="3038367"/>
    <lineage>
        <taxon>Viruses</taxon>
        <taxon>Duplodnaviria</taxon>
        <taxon>Heunggongvirae</taxon>
        <taxon>Uroviricota</taxon>
        <taxon>Caudoviricetes</taxon>
        <taxon>Santhisvirus</taxon>
        <taxon>Santhisvirus tarzan</taxon>
    </lineage>
</organism>
<feature type="compositionally biased region" description="Basic and acidic residues" evidence="1">
    <location>
        <begin position="312"/>
        <end position="323"/>
    </location>
</feature>
<feature type="compositionally biased region" description="Acidic residues" evidence="1">
    <location>
        <begin position="16"/>
        <end position="28"/>
    </location>
</feature>
<feature type="compositionally biased region" description="Acidic residues" evidence="1">
    <location>
        <begin position="108"/>
        <end position="123"/>
    </location>
</feature>
<reference evidence="2" key="1">
    <citation type="submission" date="2023-03" db="EMBL/GenBank/DDBJ databases">
        <authorList>
            <person name="Karpo H.E."/>
            <person name="McAvaddy O.H."/>
            <person name="Miller J.S."/>
            <person name="Popovich S.X."/>
            <person name="Sunnen C.N."/>
            <person name="Garlena R.A."/>
            <person name="Russell D.A."/>
            <person name="Pope W.H."/>
            <person name="Jacobs-Sera D."/>
            <person name="Hatfull G.F."/>
        </authorList>
    </citation>
    <scope>NUCLEOTIDE SEQUENCE</scope>
</reference>
<evidence type="ECO:0000256" key="1">
    <source>
        <dbReference type="SAM" id="MobiDB-lite"/>
    </source>
</evidence>
<evidence type="ECO:0000313" key="3">
    <source>
        <dbReference type="Proteomes" id="UP001241621"/>
    </source>
</evidence>
<feature type="region of interest" description="Disordered" evidence="1">
    <location>
        <begin position="1"/>
        <end position="136"/>
    </location>
</feature>
<feature type="compositionally biased region" description="Basic residues" evidence="1">
    <location>
        <begin position="296"/>
        <end position="311"/>
    </location>
</feature>
<feature type="compositionally biased region" description="Low complexity" evidence="1">
    <location>
        <begin position="76"/>
        <end position="88"/>
    </location>
</feature>
<dbReference type="KEGG" id="vg:80559410"/>
<dbReference type="EMBL" id="OQ709200">
    <property type="protein sequence ID" value="WGH20050.1"/>
    <property type="molecule type" value="Genomic_DNA"/>
</dbReference>
<dbReference type="GeneID" id="80559410"/>
<protein>
    <submittedName>
        <fullName evidence="2">Tail assembly chaperone</fullName>
    </submittedName>
</protein>
<proteinExistence type="predicted"/>
<dbReference type="RefSeq" id="YP_010842612.1">
    <property type="nucleotide sequence ID" value="NC_079143.1"/>
</dbReference>
<evidence type="ECO:0000313" key="2">
    <source>
        <dbReference type="EMBL" id="WGH20050.1"/>
    </source>
</evidence>
<name>A0AAF0K095_9CAUD</name>
<gene>
    <name evidence="2" type="primary">15</name>
</gene>
<dbReference type="Proteomes" id="UP001241621">
    <property type="component" value="Segment"/>
</dbReference>
<sequence length="342" mass="38810">MTARDNINLDDVNYPDIDDRDGFEAEPSEYDRMSEHPRHQAEPHDLRDNVVIPADIDTDRPQPNRAQRRAADRRPQQPARRPNSSRPAGAPEPQDYRPPVQREAESAGADDDGDEYIDIDFDGPDGRTHTFTVPADPQDWPGSVLYALENRQALTAINGLIGAKSWMVIRDWKMRDINRLYEAIATAGGFAPQGTNAKGTAGGKLAALLVTLRHKSDLVEADLSRYHKLDLRDLWRRDAQGRRKLTTRMIYVRLAHGMPPTSALAIDENGGKWPWTLTDHLIADVYFEAKIARLGKKAKDHAGRPKTKKQHREMTPERAAKERSARRRAQQRRENRRRSASD</sequence>
<feature type="compositionally biased region" description="Basic and acidic residues" evidence="1">
    <location>
        <begin position="29"/>
        <end position="48"/>
    </location>
</feature>
<keyword evidence="3" id="KW-1185">Reference proteome</keyword>
<feature type="region of interest" description="Disordered" evidence="1">
    <location>
        <begin position="296"/>
        <end position="342"/>
    </location>
</feature>
<accession>A0AAF0K095</accession>
<feature type="compositionally biased region" description="Basic and acidic residues" evidence="1">
    <location>
        <begin position="331"/>
        <end position="342"/>
    </location>
</feature>